<dbReference type="SUPFAM" id="SSF56112">
    <property type="entry name" value="Protein kinase-like (PK-like)"/>
    <property type="match status" value="1"/>
</dbReference>
<name>A0A4Q9MID6_9APHY</name>
<gene>
    <name evidence="2" type="ORF">BD311DRAFT_601956</name>
</gene>
<accession>A0A4Q9MID6</accession>
<dbReference type="Proteomes" id="UP000292957">
    <property type="component" value="Unassembled WGS sequence"/>
</dbReference>
<proteinExistence type="predicted"/>
<feature type="non-terminal residue" evidence="2">
    <location>
        <position position="110"/>
    </location>
</feature>
<dbReference type="Pfam" id="PF17667">
    <property type="entry name" value="Pkinase_fungal"/>
    <property type="match status" value="1"/>
</dbReference>
<protein>
    <recommendedName>
        <fullName evidence="1">Fungal-type protein kinase domain-containing protein</fullName>
    </recommendedName>
</protein>
<dbReference type="PANTHER" id="PTHR38248:SF2">
    <property type="entry name" value="FUNK1 11"/>
    <property type="match status" value="1"/>
</dbReference>
<feature type="domain" description="Fungal-type protein kinase" evidence="1">
    <location>
        <begin position="1"/>
        <end position="86"/>
    </location>
</feature>
<dbReference type="AlphaFoldDB" id="A0A4Q9MID6"/>
<dbReference type="PANTHER" id="PTHR38248">
    <property type="entry name" value="FUNK1 6"/>
    <property type="match status" value="1"/>
</dbReference>
<dbReference type="EMBL" id="ML143442">
    <property type="protein sequence ID" value="TBU26657.1"/>
    <property type="molecule type" value="Genomic_DNA"/>
</dbReference>
<dbReference type="Gene3D" id="1.10.510.10">
    <property type="entry name" value="Transferase(Phosphotransferase) domain 1"/>
    <property type="match status" value="1"/>
</dbReference>
<reference evidence="2" key="1">
    <citation type="submission" date="2019-01" db="EMBL/GenBank/DDBJ databases">
        <title>Draft genome sequences of three monokaryotic isolates of the white-rot basidiomycete fungus Dichomitus squalens.</title>
        <authorList>
            <consortium name="DOE Joint Genome Institute"/>
            <person name="Lopez S.C."/>
            <person name="Andreopoulos B."/>
            <person name="Pangilinan J."/>
            <person name="Lipzen A."/>
            <person name="Riley R."/>
            <person name="Ahrendt S."/>
            <person name="Ng V."/>
            <person name="Barry K."/>
            <person name="Daum C."/>
            <person name="Grigoriev I.V."/>
            <person name="Hilden K.S."/>
            <person name="Makela M.R."/>
            <person name="de Vries R.P."/>
        </authorList>
    </citation>
    <scope>NUCLEOTIDE SEQUENCE [LARGE SCALE GENOMIC DNA]</scope>
    <source>
        <strain evidence="2">OM18370.1</strain>
    </source>
</reference>
<dbReference type="InterPro" id="IPR040976">
    <property type="entry name" value="Pkinase_fungal"/>
</dbReference>
<evidence type="ECO:0000313" key="2">
    <source>
        <dbReference type="EMBL" id="TBU26657.1"/>
    </source>
</evidence>
<feature type="non-terminal residue" evidence="2">
    <location>
        <position position="1"/>
    </location>
</feature>
<evidence type="ECO:0000259" key="1">
    <source>
        <dbReference type="Pfam" id="PF17667"/>
    </source>
</evidence>
<organism evidence="2">
    <name type="scientific">Dichomitus squalens</name>
    <dbReference type="NCBI Taxonomy" id="114155"/>
    <lineage>
        <taxon>Eukaryota</taxon>
        <taxon>Fungi</taxon>
        <taxon>Dikarya</taxon>
        <taxon>Basidiomycota</taxon>
        <taxon>Agaricomycotina</taxon>
        <taxon>Agaricomycetes</taxon>
        <taxon>Polyporales</taxon>
        <taxon>Polyporaceae</taxon>
        <taxon>Dichomitus</taxon>
    </lineage>
</organism>
<dbReference type="OrthoDB" id="2757790at2759"/>
<sequence length="110" mass="12635">ILHRDVSGGNILILPRICGDDNGSYIAWCGVLADWEMSKPLDNVSGEARQPERTGTWQFLSVAMLSRSKEVEICDELESFFYVILYYAVRYLRSNIDDGIIGEWIYTFFD</sequence>
<dbReference type="InterPro" id="IPR011009">
    <property type="entry name" value="Kinase-like_dom_sf"/>
</dbReference>